<comment type="caution">
    <text evidence="3">The sequence shown here is derived from an EMBL/GenBank/DDBJ whole genome shotgun (WGS) entry which is preliminary data.</text>
</comment>
<organism evidence="3 4">
    <name type="scientific">Microbacterium pullorum</name>
    <dbReference type="NCBI Taxonomy" id="2762236"/>
    <lineage>
        <taxon>Bacteria</taxon>
        <taxon>Bacillati</taxon>
        <taxon>Actinomycetota</taxon>
        <taxon>Actinomycetes</taxon>
        <taxon>Micrococcales</taxon>
        <taxon>Microbacteriaceae</taxon>
        <taxon>Microbacterium</taxon>
    </lineage>
</organism>
<dbReference type="EMBL" id="JACSQP010000011">
    <property type="protein sequence ID" value="MBD7958648.1"/>
    <property type="molecule type" value="Genomic_DNA"/>
</dbReference>
<dbReference type="PROSITE" id="PS51459">
    <property type="entry name" value="FIDO"/>
    <property type="match status" value="1"/>
</dbReference>
<evidence type="ECO:0000256" key="1">
    <source>
        <dbReference type="SAM" id="MobiDB-lite"/>
    </source>
</evidence>
<evidence type="ECO:0000313" key="4">
    <source>
        <dbReference type="Proteomes" id="UP000648352"/>
    </source>
</evidence>
<dbReference type="InterPro" id="IPR036388">
    <property type="entry name" value="WH-like_DNA-bd_sf"/>
</dbReference>
<protein>
    <submittedName>
        <fullName evidence="3">Fic family protein</fullName>
    </submittedName>
</protein>
<dbReference type="Gene3D" id="1.10.10.10">
    <property type="entry name" value="Winged helix-like DNA-binding domain superfamily/Winged helix DNA-binding domain"/>
    <property type="match status" value="1"/>
</dbReference>
<reference evidence="3 4" key="1">
    <citation type="submission" date="2020-08" db="EMBL/GenBank/DDBJ databases">
        <title>A Genomic Blueprint of the Chicken Gut Microbiome.</title>
        <authorList>
            <person name="Gilroy R."/>
            <person name="Ravi A."/>
            <person name="Getino M."/>
            <person name="Pursley I."/>
            <person name="Horton D.L."/>
            <person name="Alikhan N.-F."/>
            <person name="Baker D."/>
            <person name="Gharbi K."/>
            <person name="Hall N."/>
            <person name="Watson M."/>
            <person name="Adriaenssens E.M."/>
            <person name="Foster-Nyarko E."/>
            <person name="Jarju S."/>
            <person name="Secka A."/>
            <person name="Antonio M."/>
            <person name="Oren A."/>
            <person name="Chaudhuri R."/>
            <person name="La Ragione R.M."/>
            <person name="Hildebrand F."/>
            <person name="Pallen M.J."/>
        </authorList>
    </citation>
    <scope>NUCLEOTIDE SEQUENCE [LARGE SCALE GENOMIC DNA]</scope>
    <source>
        <strain evidence="3 4">Sa4CUA7</strain>
    </source>
</reference>
<name>A0ABR8S596_9MICO</name>
<dbReference type="Proteomes" id="UP000648352">
    <property type="component" value="Unassembled WGS sequence"/>
</dbReference>
<dbReference type="Gene3D" id="1.10.3290.10">
    <property type="entry name" value="Fido-like domain"/>
    <property type="match status" value="1"/>
</dbReference>
<gene>
    <name evidence="3" type="ORF">H9651_13465</name>
</gene>
<dbReference type="InterPro" id="IPR003812">
    <property type="entry name" value="Fido"/>
</dbReference>
<sequence length="424" mass="45569">MSTDQPRQPGGHPTGGRYAGHSRDAPAESLAAPAWPALEWEEHTWVPAAQQGVRADRDTGNVRYRAAIMPPIAGLDPRPSAEALAAADDASRALTAFDAELGARVNNFAPVLLRSEAASSSQIENLTASARAIFSAELGAKTGRNAEQIAANTRSMQAAIDLSREITPEAIRQMHAVLMAGQPRHAPGEWRTEAVWIGTRTDTPVGAEYVAPHHTRIEAGIDDLAEFAGRTDVPALVAVALAHAQFETIHPFTDGNGRTGRALAQSMLRHYGVTRSVAVPVSAGLLADVNGYHQALTAYRAGDIDPIVLSFANASLRAVANARQLVEDIDQIRAGWDERFSARRDSNAWKLLDILTHRPVLDAASAARELGVKAPNIYPPLKALTEAKIVQSKAEHQLGPFYRSDEVLTAIDDFAARAGRREAR</sequence>
<proteinExistence type="predicted"/>
<dbReference type="PANTHER" id="PTHR13504:SF38">
    <property type="entry name" value="FIDO DOMAIN-CONTAINING PROTEIN"/>
    <property type="match status" value="1"/>
</dbReference>
<dbReference type="PANTHER" id="PTHR13504">
    <property type="entry name" value="FIDO DOMAIN-CONTAINING PROTEIN DDB_G0283145"/>
    <property type="match status" value="1"/>
</dbReference>
<evidence type="ECO:0000259" key="2">
    <source>
        <dbReference type="PROSITE" id="PS51459"/>
    </source>
</evidence>
<keyword evidence="4" id="KW-1185">Reference proteome</keyword>
<dbReference type="InterPro" id="IPR036597">
    <property type="entry name" value="Fido-like_dom_sf"/>
</dbReference>
<evidence type="ECO:0000313" key="3">
    <source>
        <dbReference type="EMBL" id="MBD7958648.1"/>
    </source>
</evidence>
<dbReference type="Pfam" id="PF02661">
    <property type="entry name" value="Fic"/>
    <property type="match status" value="1"/>
</dbReference>
<dbReference type="SUPFAM" id="SSF140931">
    <property type="entry name" value="Fic-like"/>
    <property type="match status" value="1"/>
</dbReference>
<feature type="domain" description="Fido" evidence="2">
    <location>
        <begin position="166"/>
        <end position="313"/>
    </location>
</feature>
<accession>A0ABR8S596</accession>
<feature type="region of interest" description="Disordered" evidence="1">
    <location>
        <begin position="1"/>
        <end position="29"/>
    </location>
</feature>
<dbReference type="InterPro" id="IPR040198">
    <property type="entry name" value="Fido_containing"/>
</dbReference>